<dbReference type="CDD" id="cd07344">
    <property type="entry name" value="M48_yhfN_like"/>
    <property type="match status" value="1"/>
</dbReference>
<dbReference type="InterPro" id="IPR053136">
    <property type="entry name" value="UTP_pyrophosphatase-like"/>
</dbReference>
<dbReference type="RefSeq" id="WP_113894083.1">
    <property type="nucleotide sequence ID" value="NZ_JANJGA010000008.1"/>
</dbReference>
<name>A0A366MT37_9BACT</name>
<gene>
    <name evidence="2" type="ORF">CRU91_05140</name>
</gene>
<feature type="domain" description="YgjP-like metallopeptidase" evidence="1">
    <location>
        <begin position="88"/>
        <end position="195"/>
    </location>
</feature>
<evidence type="ECO:0000313" key="2">
    <source>
        <dbReference type="EMBL" id="RBQ29217.1"/>
    </source>
</evidence>
<dbReference type="Gene3D" id="3.30.2010.10">
    <property type="entry name" value="Metalloproteases ('zincins'), catalytic domain"/>
    <property type="match status" value="1"/>
</dbReference>
<keyword evidence="3" id="KW-1185">Reference proteome</keyword>
<dbReference type="Pfam" id="PF01863">
    <property type="entry name" value="YgjP-like"/>
    <property type="match status" value="1"/>
</dbReference>
<dbReference type="Proteomes" id="UP000252669">
    <property type="component" value="Unassembled WGS sequence"/>
</dbReference>
<dbReference type="PANTHER" id="PTHR30399">
    <property type="entry name" value="UNCHARACTERIZED PROTEIN YGJP"/>
    <property type="match status" value="1"/>
</dbReference>
<evidence type="ECO:0000259" key="1">
    <source>
        <dbReference type="Pfam" id="PF01863"/>
    </source>
</evidence>
<organism evidence="2 3">
    <name type="scientific">Aliarcobacter vitoriensis</name>
    <dbReference type="NCBI Taxonomy" id="2011099"/>
    <lineage>
        <taxon>Bacteria</taxon>
        <taxon>Pseudomonadati</taxon>
        <taxon>Campylobacterota</taxon>
        <taxon>Epsilonproteobacteria</taxon>
        <taxon>Campylobacterales</taxon>
        <taxon>Arcobacteraceae</taxon>
        <taxon>Aliarcobacter</taxon>
    </lineage>
</organism>
<evidence type="ECO:0000313" key="3">
    <source>
        <dbReference type="Proteomes" id="UP000252669"/>
    </source>
</evidence>
<dbReference type="InterPro" id="IPR002725">
    <property type="entry name" value="YgjP-like_metallopeptidase"/>
</dbReference>
<sequence>MNFEIELNNTIIKVELENRKNIKHCYLRILKQNLIQIRANRYFTINDAKILIQNRKKWLEENIQKVKEKALNEDEFLLFGRKENISEFNIKNLDNFYKNEIKKYIPDLVEKYSNLMKLYPTKISYRKNKRTWGSCNYKNELNFNILLMKYPLFIAEYIVVHELAHIKHKNHSKDFWNLVEKYSPNYKEIEKIFKSLL</sequence>
<dbReference type="EMBL" id="PDKB01000007">
    <property type="protein sequence ID" value="RBQ29217.1"/>
    <property type="molecule type" value="Genomic_DNA"/>
</dbReference>
<protein>
    <recommendedName>
        <fullName evidence="1">YgjP-like metallopeptidase domain-containing protein</fullName>
    </recommendedName>
</protein>
<dbReference type="OrthoDB" id="5321643at2"/>
<dbReference type="PANTHER" id="PTHR30399:SF1">
    <property type="entry name" value="UTP PYROPHOSPHATASE"/>
    <property type="match status" value="1"/>
</dbReference>
<accession>A0A366MT37</accession>
<dbReference type="AlphaFoldDB" id="A0A366MT37"/>
<comment type="caution">
    <text evidence="2">The sequence shown here is derived from an EMBL/GenBank/DDBJ whole genome shotgun (WGS) entry which is preliminary data.</text>
</comment>
<proteinExistence type="predicted"/>
<reference evidence="2 3" key="1">
    <citation type="submission" date="2017-10" db="EMBL/GenBank/DDBJ databases">
        <title>Genomics of the genus Arcobacter.</title>
        <authorList>
            <person name="Perez-Cataluna A."/>
            <person name="Figueras M.J."/>
        </authorList>
    </citation>
    <scope>NUCLEOTIDE SEQUENCE [LARGE SCALE GENOMIC DNA]</scope>
    <source>
        <strain evidence="2 3">CECT 9230</strain>
    </source>
</reference>